<feature type="domain" description="Carboxymuconolactone decarboxylase-like" evidence="1">
    <location>
        <begin position="44"/>
        <end position="103"/>
    </location>
</feature>
<dbReference type="SUPFAM" id="SSF69118">
    <property type="entry name" value="AhpD-like"/>
    <property type="match status" value="1"/>
</dbReference>
<dbReference type="Pfam" id="PF02627">
    <property type="entry name" value="CMD"/>
    <property type="match status" value="1"/>
</dbReference>
<evidence type="ECO:0000313" key="3">
    <source>
        <dbReference type="Proteomes" id="UP000715441"/>
    </source>
</evidence>
<evidence type="ECO:0000313" key="2">
    <source>
        <dbReference type="EMBL" id="NKQ55639.1"/>
    </source>
</evidence>
<proteinExistence type="predicted"/>
<evidence type="ECO:0000259" key="1">
    <source>
        <dbReference type="Pfam" id="PF02627"/>
    </source>
</evidence>
<dbReference type="InterPro" id="IPR004675">
    <property type="entry name" value="AhpD_core"/>
</dbReference>
<dbReference type="EMBL" id="JAAXLS010000016">
    <property type="protein sequence ID" value="NKQ55639.1"/>
    <property type="molecule type" value="Genomic_DNA"/>
</dbReference>
<organism evidence="2 3">
    <name type="scientific">Amycolatopsis acididurans</name>
    <dbReference type="NCBI Taxonomy" id="2724524"/>
    <lineage>
        <taxon>Bacteria</taxon>
        <taxon>Bacillati</taxon>
        <taxon>Actinomycetota</taxon>
        <taxon>Actinomycetes</taxon>
        <taxon>Pseudonocardiales</taxon>
        <taxon>Pseudonocardiaceae</taxon>
        <taxon>Amycolatopsis</taxon>
    </lineage>
</organism>
<dbReference type="InterPro" id="IPR029032">
    <property type="entry name" value="AhpD-like"/>
</dbReference>
<comment type="caution">
    <text evidence="2">The sequence shown here is derived from an EMBL/GenBank/DDBJ whole genome shotgun (WGS) entry which is preliminary data.</text>
</comment>
<protein>
    <submittedName>
        <fullName evidence="2">Carboxymuconolactone decarboxylase family protein</fullName>
    </submittedName>
</protein>
<reference evidence="2 3" key="1">
    <citation type="submission" date="2020-04" db="EMBL/GenBank/DDBJ databases">
        <title>Novel species.</title>
        <authorList>
            <person name="Teo W.F.A."/>
            <person name="Lipun K."/>
            <person name="Srisuk N."/>
            <person name="Duangmal K."/>
        </authorList>
    </citation>
    <scope>NUCLEOTIDE SEQUENCE [LARGE SCALE GENOMIC DNA]</scope>
    <source>
        <strain evidence="2 3">K13G38</strain>
    </source>
</reference>
<dbReference type="PANTHER" id="PTHR35446">
    <property type="entry name" value="SI:CH211-175M2.5"/>
    <property type="match status" value="1"/>
</dbReference>
<dbReference type="NCBIfam" id="TIGR00778">
    <property type="entry name" value="ahpD_dom"/>
    <property type="match status" value="1"/>
</dbReference>
<dbReference type="RefSeq" id="WP_168518672.1">
    <property type="nucleotide sequence ID" value="NZ_JAAXLS010000016.1"/>
</dbReference>
<accession>A0ABX1J7U2</accession>
<dbReference type="PANTHER" id="PTHR35446:SF3">
    <property type="entry name" value="CMD DOMAIN-CONTAINING PROTEIN"/>
    <property type="match status" value="1"/>
</dbReference>
<dbReference type="Gene3D" id="1.20.1290.10">
    <property type="entry name" value="AhpD-like"/>
    <property type="match status" value="1"/>
</dbReference>
<sequence length="182" mass="20266">MVEFRIHDEHTAPQEVAPALEHAKRNFGFVPNLYGVFAESPQAFNGYQALSEQFQNTSLSTQAKHVVWLAASRQNSCHYCMAVHSAMAQQAGVDTDTIEAVRTDKPIPDESLEAVRRFTQAVIAHQGFVPEDETQAFLAAGYGQRQILDIVLGVAMKTLSNYTNHFANTPVDDAFQEHTWNT</sequence>
<keyword evidence="3" id="KW-1185">Reference proteome</keyword>
<dbReference type="Proteomes" id="UP000715441">
    <property type="component" value="Unassembled WGS sequence"/>
</dbReference>
<gene>
    <name evidence="2" type="ORF">HFP15_22410</name>
</gene>
<dbReference type="InterPro" id="IPR003779">
    <property type="entry name" value="CMD-like"/>
</dbReference>
<name>A0ABX1J7U2_9PSEU</name>